<keyword evidence="5 8" id="KW-0547">Nucleotide-binding</keyword>
<sequence>MYQRFHQRQHRLLTAQIAQELRRGLKGLEKESLRVTLDGDYAQTPHPVALGSALTHPHLTTDYSEALLEFVSPPLSDPAELLQFMHNAHRFVYHHLAADQEMLWVNSMPCVVHGDESIPIAWYGTSNAGLMKHVYRRGLGFRYGRVMQVISGVHFNYSVPLDFWPIYQALENNHQPLQTFINDNYFALIRNLQRFGWLIIYLFGASPALCRSFLAGHSNYFEVFDECTFYEPYGTSLRMSDVGYHNKTPTLNVCYHNLDTYLGSLRRAMNTPHPKYEAIGVRVNGEYRQLSTSVLQIENEYYSTMRPKQVLHAGESPSQALRQRGVRYVELRSLDVNPFAPTGVTETQLRFLEVLLLFCLLQDSPPITELEHEEIEYNQSAVALRGRASGLTLRRLGQAIVLDHWAKELFDALETIAALIDDPHYPIYSAAIAQEKEKLSHPELTPSAQMLALMRNKKMGFFPLTLQLSLQNAQFFKQSAPSTLFDSEFEQLAKRTLLEQAQLEKNDKVSFEMYLTQYFNQTRETSDALTRCTGA</sequence>
<comment type="similarity">
    <text evidence="2 8">Belongs to the glutamate--cysteine ligase type 1 family. Type 1 subfamily.</text>
</comment>
<evidence type="ECO:0000256" key="2">
    <source>
        <dbReference type="ARBA" id="ARBA00008772"/>
    </source>
</evidence>
<dbReference type="UniPathway" id="UPA00142">
    <property type="reaction ID" value="UER00209"/>
</dbReference>
<keyword evidence="12" id="KW-1185">Reference proteome</keyword>
<evidence type="ECO:0000256" key="5">
    <source>
        <dbReference type="ARBA" id="ARBA00022741"/>
    </source>
</evidence>
<dbReference type="Gene3D" id="3.30.590.20">
    <property type="match status" value="1"/>
</dbReference>
<dbReference type="InterPro" id="IPR014746">
    <property type="entry name" value="Gln_synth/guanido_kin_cat_dom"/>
</dbReference>
<dbReference type="GO" id="GO:0005829">
    <property type="term" value="C:cytosol"/>
    <property type="evidence" value="ECO:0007669"/>
    <property type="project" value="TreeGrafter"/>
</dbReference>
<evidence type="ECO:0000256" key="4">
    <source>
        <dbReference type="ARBA" id="ARBA00022684"/>
    </source>
</evidence>
<evidence type="ECO:0000256" key="1">
    <source>
        <dbReference type="ARBA" id="ARBA00005006"/>
    </source>
</evidence>
<proteinExistence type="inferred from homology"/>
<organism evidence="11 12">
    <name type="scientific">Thioflexithrix psekupsensis</name>
    <dbReference type="NCBI Taxonomy" id="1570016"/>
    <lineage>
        <taxon>Bacteria</taxon>
        <taxon>Pseudomonadati</taxon>
        <taxon>Pseudomonadota</taxon>
        <taxon>Gammaproteobacteria</taxon>
        <taxon>Thiotrichales</taxon>
        <taxon>Thioflexithrix</taxon>
    </lineage>
</organism>
<name>A0A251X743_9GAMM</name>
<evidence type="ECO:0000256" key="8">
    <source>
        <dbReference type="HAMAP-Rule" id="MF_00578"/>
    </source>
</evidence>
<comment type="caution">
    <text evidence="11">The sequence shown here is derived from an EMBL/GenBank/DDBJ whole genome shotgun (WGS) entry which is preliminary data.</text>
</comment>
<evidence type="ECO:0000256" key="6">
    <source>
        <dbReference type="ARBA" id="ARBA00022840"/>
    </source>
</evidence>
<evidence type="ECO:0000313" key="11">
    <source>
        <dbReference type="EMBL" id="OUD13791.1"/>
    </source>
</evidence>
<keyword evidence="4 8" id="KW-0317">Glutathione biosynthesis</keyword>
<dbReference type="GO" id="GO:0006750">
    <property type="term" value="P:glutathione biosynthetic process"/>
    <property type="evidence" value="ECO:0007669"/>
    <property type="project" value="UniProtKB-UniRule"/>
</dbReference>
<comment type="pathway">
    <text evidence="1 8 9">Sulfur metabolism; glutathione biosynthesis; glutathione from L-cysteine and L-glutamate: step 1/2.</text>
</comment>
<dbReference type="GO" id="GO:0005524">
    <property type="term" value="F:ATP binding"/>
    <property type="evidence" value="ECO:0007669"/>
    <property type="project" value="UniProtKB-KW"/>
</dbReference>
<dbReference type="SUPFAM" id="SSF55931">
    <property type="entry name" value="Glutamine synthetase/guanido kinase"/>
    <property type="match status" value="1"/>
</dbReference>
<evidence type="ECO:0000259" key="10">
    <source>
        <dbReference type="Pfam" id="PF04262"/>
    </source>
</evidence>
<dbReference type="OrthoDB" id="9803907at2"/>
<dbReference type="Proteomes" id="UP000194798">
    <property type="component" value="Unassembled WGS sequence"/>
</dbReference>
<dbReference type="PANTHER" id="PTHR38761">
    <property type="entry name" value="GLUTAMATE--CYSTEINE LIGASE"/>
    <property type="match status" value="1"/>
</dbReference>
<dbReference type="GO" id="GO:0004357">
    <property type="term" value="F:glutamate-cysteine ligase activity"/>
    <property type="evidence" value="ECO:0007669"/>
    <property type="project" value="UniProtKB-UniRule"/>
</dbReference>
<dbReference type="EC" id="6.3.2.2" evidence="8"/>
<evidence type="ECO:0000256" key="7">
    <source>
        <dbReference type="ARBA" id="ARBA00048819"/>
    </source>
</evidence>
<dbReference type="InterPro" id="IPR007370">
    <property type="entry name" value="Glu_cys_ligase"/>
</dbReference>
<evidence type="ECO:0000256" key="3">
    <source>
        <dbReference type="ARBA" id="ARBA00022598"/>
    </source>
</evidence>
<dbReference type="EMBL" id="MSLT01000012">
    <property type="protein sequence ID" value="OUD13791.1"/>
    <property type="molecule type" value="Genomic_DNA"/>
</dbReference>
<dbReference type="PANTHER" id="PTHR38761:SF1">
    <property type="entry name" value="GLUTAMATE--CYSTEINE LIGASE"/>
    <property type="match status" value="1"/>
</dbReference>
<evidence type="ECO:0000313" key="12">
    <source>
        <dbReference type="Proteomes" id="UP000194798"/>
    </source>
</evidence>
<feature type="domain" description="Glutamate--cysteine ligase" evidence="10">
    <location>
        <begin position="14"/>
        <end position="382"/>
    </location>
</feature>
<dbReference type="Pfam" id="PF04262">
    <property type="entry name" value="Glu_cys_ligase"/>
    <property type="match status" value="1"/>
</dbReference>
<comment type="catalytic activity">
    <reaction evidence="7 8 9">
        <text>L-cysteine + L-glutamate + ATP = gamma-L-glutamyl-L-cysteine + ADP + phosphate + H(+)</text>
        <dbReference type="Rhea" id="RHEA:13285"/>
        <dbReference type="ChEBI" id="CHEBI:15378"/>
        <dbReference type="ChEBI" id="CHEBI:29985"/>
        <dbReference type="ChEBI" id="CHEBI:30616"/>
        <dbReference type="ChEBI" id="CHEBI:35235"/>
        <dbReference type="ChEBI" id="CHEBI:43474"/>
        <dbReference type="ChEBI" id="CHEBI:58173"/>
        <dbReference type="ChEBI" id="CHEBI:456216"/>
        <dbReference type="EC" id="6.3.2.2"/>
    </reaction>
</comment>
<keyword evidence="3 8" id="KW-0436">Ligase</keyword>
<dbReference type="InterPro" id="IPR006334">
    <property type="entry name" value="Glut_cys_ligase"/>
</dbReference>
<keyword evidence="6 8" id="KW-0067">ATP-binding</keyword>
<dbReference type="RefSeq" id="WP_086487571.1">
    <property type="nucleotide sequence ID" value="NZ_MSLT01000012.1"/>
</dbReference>
<protein>
    <recommendedName>
        <fullName evidence="8">Glutamate--cysteine ligase</fullName>
        <ecNumber evidence="8">6.3.2.2</ecNumber>
    </recommendedName>
    <alternativeName>
        <fullName evidence="8">Gamma-ECS</fullName>
        <shortName evidence="8">GCS</shortName>
    </alternativeName>
    <alternativeName>
        <fullName evidence="8">Gamma-glutamylcysteine synthetase</fullName>
    </alternativeName>
</protein>
<dbReference type="GO" id="GO:0046872">
    <property type="term" value="F:metal ion binding"/>
    <property type="evidence" value="ECO:0007669"/>
    <property type="project" value="TreeGrafter"/>
</dbReference>
<dbReference type="NCBIfam" id="TIGR01434">
    <property type="entry name" value="glu_cys_ligase"/>
    <property type="match status" value="1"/>
</dbReference>
<reference evidence="11 12" key="1">
    <citation type="submission" date="2016-12" db="EMBL/GenBank/DDBJ databases">
        <title>Thioflexothrix psekupsii D3 genome sequencing and assembly.</title>
        <authorList>
            <person name="Fomenkov A."/>
            <person name="Vincze T."/>
            <person name="Grabovich M."/>
            <person name="Anton B.P."/>
            <person name="Dubinina G."/>
            <person name="Orlova M."/>
            <person name="Belousova E."/>
            <person name="Roberts R.J."/>
        </authorList>
    </citation>
    <scope>NUCLEOTIDE SEQUENCE [LARGE SCALE GENOMIC DNA]</scope>
    <source>
        <strain evidence="11">D3</strain>
    </source>
</reference>
<accession>A0A251X743</accession>
<dbReference type="HAMAP" id="MF_00578">
    <property type="entry name" value="Glu_cys_ligase"/>
    <property type="match status" value="1"/>
</dbReference>
<evidence type="ECO:0000256" key="9">
    <source>
        <dbReference type="RuleBase" id="RU004391"/>
    </source>
</evidence>
<dbReference type="AlphaFoldDB" id="A0A251X743"/>
<gene>
    <name evidence="8" type="primary">gshA</name>
    <name evidence="11" type="ORF">TPSD3_05410</name>
</gene>